<proteinExistence type="predicted"/>
<dbReference type="Gene3D" id="1.25.40.10">
    <property type="entry name" value="Tetratricopeptide repeat domain"/>
    <property type="match status" value="1"/>
</dbReference>
<gene>
    <name evidence="6" type="ORF">GT409_05185</name>
</gene>
<sequence length="369" mass="41677">MKKIKQDVRQLCIALQRGELTLDDAKRLAEELEQDTIRHQHRTIVLGSILVLLSFFLAGNLIRHSRQKPPARPAMEQTKAARLSYVPKHSLPLDSLWVITYQKNAADADLKLAAATNQPLSEESVKHAAYHLIMGRQALEEHFPEEATAHLEEALAIFPQLRNVHGVLGTVYLQLNQLEPAIRHLEAAQKEGPTLTVLNNLGAALVRTGELDRAEEYLLQANELDPGYPGGLKNMALLYHKKEQPEKALTYFEDYLARHCEDVETAELYANYLTELDRRSQAIDFLANYSQQNTDHALPLYLLLAKFEAQATNTTAAVAALDRATEHISPNLALTKLNRDEFDSIRNTEEFRALVQRVELANVTLEKKR</sequence>
<keyword evidence="7" id="KW-1185">Reference proteome</keyword>
<dbReference type="AlphaFoldDB" id="A0A6P1M216"/>
<accession>A0A6P1M216</accession>
<protein>
    <submittedName>
        <fullName evidence="6">Tetratricopeptide repeat protein</fullName>
    </submittedName>
</protein>
<feature type="transmembrane region" description="Helical" evidence="5">
    <location>
        <begin position="44"/>
        <end position="62"/>
    </location>
</feature>
<evidence type="ECO:0000256" key="3">
    <source>
        <dbReference type="PROSITE-ProRule" id="PRU00339"/>
    </source>
</evidence>
<evidence type="ECO:0000256" key="2">
    <source>
        <dbReference type="ARBA" id="ARBA00022803"/>
    </source>
</evidence>
<dbReference type="PANTHER" id="PTHR45586">
    <property type="entry name" value="TPR REPEAT-CONTAINING PROTEIN PA4667"/>
    <property type="match status" value="1"/>
</dbReference>
<dbReference type="InterPro" id="IPR011990">
    <property type="entry name" value="TPR-like_helical_dom_sf"/>
</dbReference>
<dbReference type="SMART" id="SM00028">
    <property type="entry name" value="TPR"/>
    <property type="match status" value="4"/>
</dbReference>
<dbReference type="Pfam" id="PF13432">
    <property type="entry name" value="TPR_16"/>
    <property type="match status" value="1"/>
</dbReference>
<dbReference type="KEGG" id="taer:GT409_05185"/>
<organism evidence="6 7">
    <name type="scientific">Tichowtungia aerotolerans</name>
    <dbReference type="NCBI Taxonomy" id="2697043"/>
    <lineage>
        <taxon>Bacteria</taxon>
        <taxon>Pseudomonadati</taxon>
        <taxon>Kiritimatiellota</taxon>
        <taxon>Tichowtungiia</taxon>
        <taxon>Tichowtungiales</taxon>
        <taxon>Tichowtungiaceae</taxon>
        <taxon>Tichowtungia</taxon>
    </lineage>
</organism>
<evidence type="ECO:0000313" key="6">
    <source>
        <dbReference type="EMBL" id="QHI68869.1"/>
    </source>
</evidence>
<dbReference type="EMBL" id="CP047593">
    <property type="protein sequence ID" value="QHI68869.1"/>
    <property type="molecule type" value="Genomic_DNA"/>
</dbReference>
<feature type="coiled-coil region" evidence="4">
    <location>
        <begin position="15"/>
        <end position="42"/>
    </location>
</feature>
<dbReference type="RefSeq" id="WP_160627606.1">
    <property type="nucleotide sequence ID" value="NZ_CP047593.1"/>
</dbReference>
<dbReference type="Proteomes" id="UP000464954">
    <property type="component" value="Chromosome"/>
</dbReference>
<evidence type="ECO:0000313" key="7">
    <source>
        <dbReference type="Proteomes" id="UP000464954"/>
    </source>
</evidence>
<keyword evidence="5" id="KW-1133">Transmembrane helix</keyword>
<name>A0A6P1M216_9BACT</name>
<keyword evidence="5" id="KW-0472">Membrane</keyword>
<keyword evidence="5" id="KW-0812">Transmembrane</keyword>
<evidence type="ECO:0000256" key="5">
    <source>
        <dbReference type="SAM" id="Phobius"/>
    </source>
</evidence>
<dbReference type="InterPro" id="IPR019734">
    <property type="entry name" value="TPR_rpt"/>
</dbReference>
<evidence type="ECO:0000256" key="4">
    <source>
        <dbReference type="SAM" id="Coils"/>
    </source>
</evidence>
<dbReference type="SUPFAM" id="SSF48452">
    <property type="entry name" value="TPR-like"/>
    <property type="match status" value="1"/>
</dbReference>
<dbReference type="PANTHER" id="PTHR45586:SF1">
    <property type="entry name" value="LIPOPOLYSACCHARIDE ASSEMBLY PROTEIN B"/>
    <property type="match status" value="1"/>
</dbReference>
<keyword evidence="1" id="KW-0677">Repeat</keyword>
<dbReference type="PROSITE" id="PS50005">
    <property type="entry name" value="TPR"/>
    <property type="match status" value="1"/>
</dbReference>
<keyword evidence="4" id="KW-0175">Coiled coil</keyword>
<dbReference type="InterPro" id="IPR051012">
    <property type="entry name" value="CellSynth/LPSAsmb/PSIAsmb"/>
</dbReference>
<feature type="repeat" description="TPR" evidence="3">
    <location>
        <begin position="195"/>
        <end position="228"/>
    </location>
</feature>
<evidence type="ECO:0000256" key="1">
    <source>
        <dbReference type="ARBA" id="ARBA00022737"/>
    </source>
</evidence>
<keyword evidence="2 3" id="KW-0802">TPR repeat</keyword>
<reference evidence="6 7" key="1">
    <citation type="submission" date="2020-01" db="EMBL/GenBank/DDBJ databases">
        <title>Ponticoccus aerotolerans gen. nov., sp. nov., an anaerobic bacterium and proposal of Ponticoccusceae fam. nov., Ponticoccusles ord. nov. and Ponticoccuse classis nov. in the phylum Kiritimatiellaeota.</title>
        <authorList>
            <person name="Zhou L.Y."/>
            <person name="Du Z.J."/>
        </authorList>
    </citation>
    <scope>NUCLEOTIDE SEQUENCE [LARGE SCALE GENOMIC DNA]</scope>
    <source>
        <strain evidence="6 7">S-5007</strain>
    </source>
</reference>
<dbReference type="Pfam" id="PF13176">
    <property type="entry name" value="TPR_7"/>
    <property type="match status" value="1"/>
</dbReference>